<keyword evidence="3" id="KW-1185">Reference proteome</keyword>
<reference evidence="2" key="3">
    <citation type="submission" date="2025-09" db="UniProtKB">
        <authorList>
            <consortium name="Ensembl"/>
        </authorList>
    </citation>
    <scope>IDENTIFICATION</scope>
</reference>
<feature type="domain" description="Cep192-like" evidence="1">
    <location>
        <begin position="113"/>
        <end position="192"/>
    </location>
</feature>
<proteinExistence type="predicted"/>
<dbReference type="Pfam" id="PF24771">
    <property type="entry name" value="Ig_CFAP74_1st"/>
    <property type="match status" value="1"/>
</dbReference>
<dbReference type="InterPro" id="IPR029676">
    <property type="entry name" value="CFAP221"/>
</dbReference>
<evidence type="ECO:0000259" key="1">
    <source>
        <dbReference type="Pfam" id="PF22067"/>
    </source>
</evidence>
<dbReference type="PANTHER" id="PTHR46500">
    <property type="entry name" value="CILIA- AND FLAGELLA-ASSOCIATED PROTEIN 221"/>
    <property type="match status" value="1"/>
</dbReference>
<dbReference type="Gene3D" id="2.60.40.10">
    <property type="entry name" value="Immunoglobulins"/>
    <property type="match status" value="2"/>
</dbReference>
<protein>
    <recommendedName>
        <fullName evidence="1">Cep192-like domain-containing protein</fullName>
    </recommendedName>
</protein>
<dbReference type="GO" id="GO:0003341">
    <property type="term" value="P:cilium movement"/>
    <property type="evidence" value="ECO:0007669"/>
    <property type="project" value="InterPro"/>
</dbReference>
<evidence type="ECO:0000313" key="3">
    <source>
        <dbReference type="Proteomes" id="UP000694680"/>
    </source>
</evidence>
<dbReference type="GO" id="GO:0044458">
    <property type="term" value="P:motile cilium assembly"/>
    <property type="evidence" value="ECO:0007669"/>
    <property type="project" value="TreeGrafter"/>
</dbReference>
<dbReference type="Proteomes" id="UP000694680">
    <property type="component" value="Chromosome 2"/>
</dbReference>
<evidence type="ECO:0000313" key="2">
    <source>
        <dbReference type="Ensembl" id="ENSGWIP00000007997.1"/>
    </source>
</evidence>
<dbReference type="AlphaFoldDB" id="A0A8C5DNJ8"/>
<dbReference type="Ensembl" id="ENSGWIT00000008936.1">
    <property type="protein sequence ID" value="ENSGWIP00000007997.1"/>
    <property type="gene ID" value="ENSGWIG00000004701.1"/>
</dbReference>
<dbReference type="PANTHER" id="PTHR46500:SF1">
    <property type="entry name" value="CILIA- AND FLAGELLA-ASSOCIATED PROTEIN 221"/>
    <property type="match status" value="1"/>
</dbReference>
<dbReference type="InterPro" id="IPR013783">
    <property type="entry name" value="Ig-like_fold"/>
</dbReference>
<organism evidence="2 3">
    <name type="scientific">Gouania willdenowi</name>
    <name type="common">Blunt-snouted clingfish</name>
    <name type="synonym">Lepadogaster willdenowi</name>
    <dbReference type="NCBI Taxonomy" id="441366"/>
    <lineage>
        <taxon>Eukaryota</taxon>
        <taxon>Metazoa</taxon>
        <taxon>Chordata</taxon>
        <taxon>Craniata</taxon>
        <taxon>Vertebrata</taxon>
        <taxon>Euteleostomi</taxon>
        <taxon>Actinopterygii</taxon>
        <taxon>Neopterygii</taxon>
        <taxon>Teleostei</taxon>
        <taxon>Neoteleostei</taxon>
        <taxon>Acanthomorphata</taxon>
        <taxon>Ovalentaria</taxon>
        <taxon>Blenniimorphae</taxon>
        <taxon>Blenniiformes</taxon>
        <taxon>Gobiesocoidei</taxon>
        <taxon>Gobiesocidae</taxon>
        <taxon>Gobiesocinae</taxon>
        <taxon>Gouania</taxon>
    </lineage>
</organism>
<dbReference type="GO" id="GO:0097729">
    <property type="term" value="C:9+2 motile cilium"/>
    <property type="evidence" value="ECO:0007669"/>
    <property type="project" value="TreeGrafter"/>
</dbReference>
<sequence>SNNEIQAEPPELHFSGFELGKEYFKLLKLINISSEVINIHIIPTQTKHFQTTYTKKYRLIPGLAYTLKVAFRPDEWRYFYDCVRVHCRGEENLLIPLHGYPVIDDLCIPSHVDLSAVPIGHSVQHVLPLRCSCPIDFQFQVYVVEQHEAFSIRPLSGVIPANGQTQLTVTFSPVQYETCQLTIQLVVSQFNTKPFLCSITGSSVPHLTLR</sequence>
<reference evidence="2" key="2">
    <citation type="submission" date="2025-08" db="UniProtKB">
        <authorList>
            <consortium name="Ensembl"/>
        </authorList>
    </citation>
    <scope>IDENTIFICATION</scope>
</reference>
<dbReference type="InterPro" id="IPR054089">
    <property type="entry name" value="Cep192-like_D3"/>
</dbReference>
<accession>A0A8C5DNJ8</accession>
<reference evidence="2" key="1">
    <citation type="submission" date="2020-06" db="EMBL/GenBank/DDBJ databases">
        <authorList>
            <consortium name="Wellcome Sanger Institute Data Sharing"/>
        </authorList>
    </citation>
    <scope>NUCLEOTIDE SEQUENCE [LARGE SCALE GENOMIC DNA]</scope>
</reference>
<dbReference type="Pfam" id="PF22067">
    <property type="entry name" value="Cep192_D3"/>
    <property type="match status" value="1"/>
</dbReference>
<name>A0A8C5DNJ8_GOUWI</name>